<reference evidence="1 2" key="1">
    <citation type="submission" date="2019-07" db="EMBL/GenBank/DDBJ databases">
        <title>Whole genome shotgun sequence of Microvirga aerophila NBRC 106136.</title>
        <authorList>
            <person name="Hosoyama A."/>
            <person name="Uohara A."/>
            <person name="Ohji S."/>
            <person name="Ichikawa N."/>
        </authorList>
    </citation>
    <scope>NUCLEOTIDE SEQUENCE [LARGE SCALE GENOMIC DNA]</scope>
    <source>
        <strain evidence="1 2">NBRC 106136</strain>
    </source>
</reference>
<dbReference type="EMBL" id="BJYU01000116">
    <property type="protein sequence ID" value="GEO17638.1"/>
    <property type="molecule type" value="Genomic_DNA"/>
</dbReference>
<name>A0A512C095_9HYPH</name>
<keyword evidence="2" id="KW-1185">Reference proteome</keyword>
<gene>
    <name evidence="1" type="ORF">MAE02_53340</name>
</gene>
<sequence length="118" mass="13408">MIQRLCRRLIDMFCNRPTCLVQLLPLGGDIHAPEGIVLGEAYLEVREPITAHTPGKADDRWLADLRLRRKALGTDPRRRFDVGEDYIRDVALGTAHFRCQEAHGIDQTTHLAHRGFVP</sequence>
<accession>A0A512C095</accession>
<organism evidence="1 2">
    <name type="scientific">Microvirga aerophila</name>
    <dbReference type="NCBI Taxonomy" id="670291"/>
    <lineage>
        <taxon>Bacteria</taxon>
        <taxon>Pseudomonadati</taxon>
        <taxon>Pseudomonadota</taxon>
        <taxon>Alphaproteobacteria</taxon>
        <taxon>Hyphomicrobiales</taxon>
        <taxon>Methylobacteriaceae</taxon>
        <taxon>Microvirga</taxon>
    </lineage>
</organism>
<dbReference type="Proteomes" id="UP000321085">
    <property type="component" value="Unassembled WGS sequence"/>
</dbReference>
<dbReference type="AlphaFoldDB" id="A0A512C095"/>
<proteinExistence type="predicted"/>
<evidence type="ECO:0000313" key="2">
    <source>
        <dbReference type="Proteomes" id="UP000321085"/>
    </source>
</evidence>
<protein>
    <submittedName>
        <fullName evidence="1">Uncharacterized protein</fullName>
    </submittedName>
</protein>
<comment type="caution">
    <text evidence="1">The sequence shown here is derived from an EMBL/GenBank/DDBJ whole genome shotgun (WGS) entry which is preliminary data.</text>
</comment>
<evidence type="ECO:0000313" key="1">
    <source>
        <dbReference type="EMBL" id="GEO17638.1"/>
    </source>
</evidence>